<dbReference type="FunFam" id="1.20.900.10:FF:000021">
    <property type="entry name" value="FERM, RhoGEF and pleckstrin domain-containing protein 1"/>
    <property type="match status" value="1"/>
</dbReference>
<dbReference type="InterPro" id="IPR014847">
    <property type="entry name" value="FA"/>
</dbReference>
<evidence type="ECO:0000256" key="13">
    <source>
        <dbReference type="ARBA" id="ARBA00023136"/>
    </source>
</evidence>
<feature type="compositionally biased region" description="Polar residues" evidence="19">
    <location>
        <begin position="373"/>
        <end position="395"/>
    </location>
</feature>
<dbReference type="SMART" id="SM00295">
    <property type="entry name" value="B41"/>
    <property type="match status" value="1"/>
</dbReference>
<dbReference type="KEGG" id="tmu:101347787"/>
<dbReference type="CDD" id="cd00160">
    <property type="entry name" value="RhoGEF"/>
    <property type="match status" value="1"/>
</dbReference>
<sequence>MGEIEQRPTPGSRLGAPENSGISTLEHGQKPPPTPSGKLISIKIQMLDDTQEAFEVPQRAPGKVLLDAVCNHLNLVEGDYFGLEFPDHKKITVWLDLLKPIVKQIRRPKHVVVKFVVKFFPPDHAQLQEELTRYLFALQLKQDLAQGRLTCNDTSAALLISHIVQSEIGDFDEALDREHLAKNKYIPQQDALEDKIVEFHHNHIGQTPAESDFQLLEIARRLEMYGIRLHPAKDREGTKINLAVANTGILVFQGFTKINAFNWAKVRKLSFKRKRFLIKLRPDANSSYQDTLEFLMASRDFCKSFWKICVEHHAFFRLFEEPKPKPKPVLFSRGSSFRFSGRTQKQVLDYVKEGGHKKVQFERKHSKIHSIRSFASQPTEPNSEVPKQSPQSTGLTYGEGAEPPGGHSCQQGRELKVSAEEPGPQQSPSLQKSPLGNKKADGAVTVMVEEEEEEVVKDRTLQSKPPPLQPSTGPASRAAGGSSASIPFIDCSDVDSEYDLLREQVSQSRSQTNDNYEGDLTSGVYLLSRDERQTEARHRASLHSVKSSRPPSREFIDDDSADITFDISGSPRLPRHSSLIDEMFRGSGGHSPLASPLSPSSRSSSPGSLTGSPHLSELSVNSPGGAAPANVTLSPNLSPDTKQASPLVSPLLNDQACPRTDDEEEVRRKRLPTDKAYFIAKEVSSTERTYLKDLEVITSWFQSTVNKEDSMPETLKSLIFPNFEPLHRFHTSFLKEIEQRLALWEGRSNAHMQGDYQRIGDVMLKNIQGMKPLAVHLWKHSEALEGLENEIRGSRRLENFCRDFELQKVCYLPLNTFLLRPLHRLMHYKQILERLCKHHPPNHADFRDCRAALAEITEMVAQLHGTMIKMENFQKLHELKKDLIGIDNLVIPGREFIRLGSLSKLSGKGLQQRMFFLFNDVLLYTSRGLTASNQFKVHGQLPLYGMTIEKSEDEWGVPHCLTLRGQRQSIIVAASSRSEMEKWVEDIQMAIDLAEKSSGPTPELLASSPPDNKSPDEGTAADQESEDDLSASRTSLERQAPHRGNTMVHVCWHRNTSVSMVDFSIAVENQLSGNLLRKFKNSNGWQKLWVVFTNFCLFFYKAHQDSHPLASLPLLGYSLTIPSESENIHKDYVFKLHFKSHVYYFRAESEYTFDRWMEVIRSATSSASRTHVLSHKESHVY</sequence>
<dbReference type="InterPro" id="IPR051835">
    <property type="entry name" value="RAC1-GEF"/>
</dbReference>
<evidence type="ECO:0000259" key="20">
    <source>
        <dbReference type="PROSITE" id="PS50003"/>
    </source>
</evidence>
<evidence type="ECO:0000256" key="1">
    <source>
        <dbReference type="ARBA" id="ARBA00004279"/>
    </source>
</evidence>
<dbReference type="GO" id="GO:0005085">
    <property type="term" value="F:guanyl-nucleotide exchange factor activity"/>
    <property type="evidence" value="ECO:0007669"/>
    <property type="project" value="UniProtKB-KW"/>
</dbReference>
<evidence type="ECO:0000256" key="11">
    <source>
        <dbReference type="ARBA" id="ARBA00022737"/>
    </source>
</evidence>
<gene>
    <name evidence="24" type="primary">FARP1</name>
</gene>
<dbReference type="PRINTS" id="PR00935">
    <property type="entry name" value="BAND41"/>
</dbReference>
<dbReference type="InterPro" id="IPR029071">
    <property type="entry name" value="Ubiquitin-like_domsf"/>
</dbReference>
<dbReference type="SMART" id="SM00325">
    <property type="entry name" value="RhoGEF"/>
    <property type="match status" value="1"/>
</dbReference>
<feature type="domain" description="DH" evidence="21">
    <location>
        <begin position="675"/>
        <end position="866"/>
    </location>
</feature>
<feature type="compositionally biased region" description="Low complexity" evidence="19">
    <location>
        <begin position="590"/>
        <end position="616"/>
    </location>
</feature>
<dbReference type="AlphaFoldDB" id="A0A2Y9RQX8"/>
<evidence type="ECO:0000313" key="23">
    <source>
        <dbReference type="Proteomes" id="UP000248480"/>
    </source>
</evidence>
<dbReference type="InterPro" id="IPR035899">
    <property type="entry name" value="DBL_dom_sf"/>
</dbReference>
<dbReference type="InterPro" id="IPR000798">
    <property type="entry name" value="Ez/rad/moesin-like"/>
</dbReference>
<dbReference type="SUPFAM" id="SSF50729">
    <property type="entry name" value="PH domain-like"/>
    <property type="match status" value="3"/>
</dbReference>
<evidence type="ECO:0000256" key="3">
    <source>
        <dbReference type="ARBA" id="ARBA00004486"/>
    </source>
</evidence>
<comment type="subcellular location">
    <subcellularLocation>
        <location evidence="2">Cell membrane</location>
        <topology evidence="2">Peripheral membrane protein</topology>
        <orientation evidence="2">Cytoplasmic side</orientation>
    </subcellularLocation>
    <subcellularLocation>
        <location evidence="1">Cell projection</location>
        <location evidence="1">Dendrite</location>
    </subcellularLocation>
    <subcellularLocation>
        <location evidence="5">Cell projection</location>
        <location evidence="5">Dendritic spine</location>
    </subcellularLocation>
    <subcellularLocation>
        <location evidence="3">Cell projection</location>
        <location evidence="3">Filopodium</location>
    </subcellularLocation>
    <subcellularLocation>
        <location evidence="4">Cytoplasm</location>
        <location evidence="4">Cytosol</location>
    </subcellularLocation>
    <subcellularLocation>
        <location evidence="15">Synapse</location>
        <location evidence="15">Synaptosome</location>
    </subcellularLocation>
</comment>
<reference evidence="24" key="1">
    <citation type="submission" date="2025-08" db="UniProtKB">
        <authorList>
            <consortium name="RefSeq"/>
        </authorList>
    </citation>
    <scope>IDENTIFICATION</scope>
</reference>
<evidence type="ECO:0000256" key="15">
    <source>
        <dbReference type="ARBA" id="ARBA00034102"/>
    </source>
</evidence>
<dbReference type="InParanoid" id="A0A2Y9RQX8"/>
<feature type="domain" description="PH" evidence="20">
    <location>
        <begin position="1068"/>
        <end position="1165"/>
    </location>
</feature>
<dbReference type="Gene3D" id="3.10.20.90">
    <property type="entry name" value="Phosphatidylinositol 3-kinase Catalytic Subunit, Chain A, domain 1"/>
    <property type="match status" value="1"/>
</dbReference>
<evidence type="ECO:0000256" key="4">
    <source>
        <dbReference type="ARBA" id="ARBA00004514"/>
    </source>
</evidence>
<dbReference type="RefSeq" id="XP_023596086.1">
    <property type="nucleotide sequence ID" value="XM_023740318.1"/>
</dbReference>
<evidence type="ECO:0000313" key="24">
    <source>
        <dbReference type="RefSeq" id="XP_023596086.1"/>
    </source>
</evidence>
<dbReference type="PROSITE" id="PS00660">
    <property type="entry name" value="FERM_1"/>
    <property type="match status" value="1"/>
</dbReference>
<dbReference type="CTD" id="10160"/>
<dbReference type="PROSITE" id="PS50003">
    <property type="entry name" value="PH_DOMAIN"/>
    <property type="match status" value="2"/>
</dbReference>
<feature type="region of interest" description="Disordered" evidence="19">
    <location>
        <begin position="370"/>
        <end position="488"/>
    </location>
</feature>
<evidence type="ECO:0000256" key="14">
    <source>
        <dbReference type="ARBA" id="ARBA00023273"/>
    </source>
</evidence>
<evidence type="ECO:0000256" key="12">
    <source>
        <dbReference type="ARBA" id="ARBA00023018"/>
    </source>
</evidence>
<dbReference type="SUPFAM" id="SSF48065">
    <property type="entry name" value="DBL homology domain (DH-domain)"/>
    <property type="match status" value="1"/>
</dbReference>
<dbReference type="SMART" id="SM01195">
    <property type="entry name" value="FA"/>
    <property type="match status" value="1"/>
</dbReference>
<dbReference type="FunCoup" id="A0A2Y9RQX8">
    <property type="interactions" value="788"/>
</dbReference>
<keyword evidence="6" id="KW-0217">Developmental protein</keyword>
<dbReference type="InterPro" id="IPR014352">
    <property type="entry name" value="FERM/acyl-CoA-bd_prot_sf"/>
</dbReference>
<keyword evidence="11" id="KW-0677">Repeat</keyword>
<feature type="region of interest" description="Disordered" evidence="19">
    <location>
        <begin position="535"/>
        <end position="667"/>
    </location>
</feature>
<feature type="region of interest" description="Disordered" evidence="19">
    <location>
        <begin position="998"/>
        <end position="1040"/>
    </location>
</feature>
<dbReference type="FunFam" id="1.20.80.10:FF:000005">
    <property type="entry name" value="FERM, RhoGEF and pleckstrin domain-containing protein 1"/>
    <property type="match status" value="1"/>
</dbReference>
<dbReference type="GeneID" id="101347787"/>
<evidence type="ECO:0000256" key="17">
    <source>
        <dbReference type="ARBA" id="ARBA00042170"/>
    </source>
</evidence>
<dbReference type="InterPro" id="IPR011993">
    <property type="entry name" value="PH-like_dom_sf"/>
</dbReference>
<feature type="compositionally biased region" description="Polar residues" evidence="19">
    <location>
        <begin position="424"/>
        <end position="434"/>
    </location>
</feature>
<protein>
    <recommendedName>
        <fullName evidence="16">FERM, ARHGEF and pleckstrin domain-containing protein 1</fullName>
    </recommendedName>
    <alternativeName>
        <fullName evidence="17">FERM, RhoGEF and pleckstrin domain-containing protein 1</fullName>
    </alternativeName>
</protein>
<evidence type="ECO:0000259" key="21">
    <source>
        <dbReference type="PROSITE" id="PS50010"/>
    </source>
</evidence>
<keyword evidence="12" id="KW-0770">Synapse</keyword>
<dbReference type="InterPro" id="IPR019747">
    <property type="entry name" value="FERM_CS"/>
</dbReference>
<organism evidence="23 24">
    <name type="scientific">Trichechus manatus latirostris</name>
    <name type="common">Florida manatee</name>
    <dbReference type="NCBI Taxonomy" id="127582"/>
    <lineage>
        <taxon>Eukaryota</taxon>
        <taxon>Metazoa</taxon>
        <taxon>Chordata</taxon>
        <taxon>Craniata</taxon>
        <taxon>Vertebrata</taxon>
        <taxon>Euteleostomi</taxon>
        <taxon>Mammalia</taxon>
        <taxon>Eutheria</taxon>
        <taxon>Afrotheria</taxon>
        <taxon>Sirenia</taxon>
        <taxon>Trichechidae</taxon>
        <taxon>Trichechus</taxon>
    </lineage>
</organism>
<evidence type="ECO:0000256" key="8">
    <source>
        <dbReference type="ARBA" id="ARBA00022490"/>
    </source>
</evidence>
<dbReference type="SMART" id="SM00233">
    <property type="entry name" value="PH"/>
    <property type="match status" value="2"/>
</dbReference>
<dbReference type="GO" id="GO:0005829">
    <property type="term" value="C:cytosol"/>
    <property type="evidence" value="ECO:0007669"/>
    <property type="project" value="UniProtKB-SubCell"/>
</dbReference>
<dbReference type="InterPro" id="IPR000299">
    <property type="entry name" value="FERM_domain"/>
</dbReference>
<dbReference type="PRINTS" id="PR00661">
    <property type="entry name" value="ERMFAMILY"/>
</dbReference>
<keyword evidence="8" id="KW-0963">Cytoplasm</keyword>
<proteinExistence type="predicted"/>
<evidence type="ECO:0000256" key="6">
    <source>
        <dbReference type="ARBA" id="ARBA00022473"/>
    </source>
</evidence>
<dbReference type="InterPro" id="IPR018979">
    <property type="entry name" value="FERM_N"/>
</dbReference>
<dbReference type="InterPro" id="IPR000219">
    <property type="entry name" value="DH_dom"/>
</dbReference>
<dbReference type="Pfam" id="PF08736">
    <property type="entry name" value="FA"/>
    <property type="match status" value="1"/>
</dbReference>
<keyword evidence="23" id="KW-1185">Reference proteome</keyword>
<evidence type="ECO:0000256" key="18">
    <source>
        <dbReference type="ARBA" id="ARBA00064538"/>
    </source>
</evidence>
<dbReference type="SUPFAM" id="SSF54236">
    <property type="entry name" value="Ubiquitin-like"/>
    <property type="match status" value="1"/>
</dbReference>
<name>A0A2Y9RQX8_TRIMA</name>
<evidence type="ECO:0000256" key="5">
    <source>
        <dbReference type="ARBA" id="ARBA00004552"/>
    </source>
</evidence>
<accession>A0A2Y9RQX8</accession>
<dbReference type="Proteomes" id="UP000248480">
    <property type="component" value="Unplaced"/>
</dbReference>
<dbReference type="SUPFAM" id="SSF47031">
    <property type="entry name" value="Second domain of FERM"/>
    <property type="match status" value="1"/>
</dbReference>
<dbReference type="STRING" id="127582.A0A2Y9RQX8"/>
<dbReference type="GO" id="GO:0043197">
    <property type="term" value="C:dendritic spine"/>
    <property type="evidence" value="ECO:0007669"/>
    <property type="project" value="UniProtKB-SubCell"/>
</dbReference>
<dbReference type="InterPro" id="IPR019749">
    <property type="entry name" value="Band_41_domain"/>
</dbReference>
<keyword evidence="9" id="KW-0771">Synaptosome</keyword>
<keyword evidence="10" id="KW-0344">Guanine-nucleotide releasing factor</keyword>
<dbReference type="CDD" id="cd13235">
    <property type="entry name" value="PH2_FARP1-like"/>
    <property type="match status" value="1"/>
</dbReference>
<dbReference type="CDD" id="cd13193">
    <property type="entry name" value="FERM_C_FARP1-like"/>
    <property type="match status" value="1"/>
</dbReference>
<keyword evidence="14" id="KW-0966">Cell projection</keyword>
<dbReference type="CDD" id="cd14473">
    <property type="entry name" value="FERM_B-lobe"/>
    <property type="match status" value="1"/>
</dbReference>
<feature type="compositionally biased region" description="Low complexity" evidence="19">
    <location>
        <begin position="470"/>
        <end position="487"/>
    </location>
</feature>
<dbReference type="GO" id="GO:0005886">
    <property type="term" value="C:plasma membrane"/>
    <property type="evidence" value="ECO:0007669"/>
    <property type="project" value="UniProtKB-SubCell"/>
</dbReference>
<keyword evidence="7" id="KW-1003">Cell membrane</keyword>
<dbReference type="GO" id="GO:0008092">
    <property type="term" value="F:cytoskeletal protein binding"/>
    <property type="evidence" value="ECO:0007669"/>
    <property type="project" value="InterPro"/>
</dbReference>
<evidence type="ECO:0000256" key="19">
    <source>
        <dbReference type="SAM" id="MobiDB-lite"/>
    </source>
</evidence>
<dbReference type="PROSITE" id="PS50057">
    <property type="entry name" value="FERM_3"/>
    <property type="match status" value="1"/>
</dbReference>
<dbReference type="Gene3D" id="1.20.900.10">
    <property type="entry name" value="Dbl homology (DH) domain"/>
    <property type="match status" value="1"/>
</dbReference>
<dbReference type="InterPro" id="IPR041788">
    <property type="entry name" value="FARP1/FARP2/FRMD7_FERM_C"/>
</dbReference>
<feature type="domain" description="PH" evidence="20">
    <location>
        <begin position="895"/>
        <end position="992"/>
    </location>
</feature>
<feature type="compositionally biased region" description="Polar residues" evidence="19">
    <location>
        <begin position="631"/>
        <end position="646"/>
    </location>
</feature>
<dbReference type="InterPro" id="IPR018980">
    <property type="entry name" value="FERM_PH-like_C"/>
</dbReference>
<evidence type="ECO:0000256" key="2">
    <source>
        <dbReference type="ARBA" id="ARBA00004413"/>
    </source>
</evidence>
<feature type="region of interest" description="Disordered" evidence="19">
    <location>
        <begin position="1"/>
        <end position="37"/>
    </location>
</feature>
<feature type="domain" description="FERM" evidence="22">
    <location>
        <begin position="40"/>
        <end position="320"/>
    </location>
</feature>
<dbReference type="Pfam" id="PF00373">
    <property type="entry name" value="FERM_M"/>
    <property type="match status" value="1"/>
</dbReference>
<dbReference type="InterPro" id="IPR001849">
    <property type="entry name" value="PH_domain"/>
</dbReference>
<evidence type="ECO:0000256" key="10">
    <source>
        <dbReference type="ARBA" id="ARBA00022658"/>
    </source>
</evidence>
<dbReference type="GO" id="GO:0030175">
    <property type="term" value="C:filopodium"/>
    <property type="evidence" value="ECO:0007669"/>
    <property type="project" value="UniProtKB-SubCell"/>
</dbReference>
<evidence type="ECO:0000256" key="16">
    <source>
        <dbReference type="ARBA" id="ARBA00040395"/>
    </source>
</evidence>
<dbReference type="SMART" id="SM01196">
    <property type="entry name" value="FERM_C"/>
    <property type="match status" value="1"/>
</dbReference>
<comment type="subunit">
    <text evidence="18">Interacts with CADM1. Interacts with RAC1.</text>
</comment>
<keyword evidence="13" id="KW-0472">Membrane</keyword>
<dbReference type="PANTHER" id="PTHR45858:SF2">
    <property type="entry name" value="FERM, ARHGEF AND PLECKSTRIN DOMAIN-CONTAINING PROTEIN 1"/>
    <property type="match status" value="1"/>
</dbReference>
<dbReference type="CDD" id="cd01220">
    <property type="entry name" value="PH1_FARP1-like"/>
    <property type="match status" value="1"/>
</dbReference>
<dbReference type="Gene3D" id="2.30.29.30">
    <property type="entry name" value="Pleckstrin-homology domain (PH domain)/Phosphotyrosine-binding domain (PTB)"/>
    <property type="match status" value="3"/>
</dbReference>
<dbReference type="Pfam" id="PF00169">
    <property type="entry name" value="PH"/>
    <property type="match status" value="2"/>
</dbReference>
<dbReference type="Pfam" id="PF00621">
    <property type="entry name" value="RhoGEF"/>
    <property type="match status" value="1"/>
</dbReference>
<evidence type="ECO:0000256" key="9">
    <source>
        <dbReference type="ARBA" id="ARBA00022599"/>
    </source>
</evidence>
<dbReference type="PANTHER" id="PTHR45858">
    <property type="entry name" value="FERM DOMAIN CONTAINING PROTEIN"/>
    <property type="match status" value="1"/>
</dbReference>
<dbReference type="FunFam" id="2.30.29.30:FF:000002">
    <property type="entry name" value="Band 4.1-like protein 5 isoform 1"/>
    <property type="match status" value="1"/>
</dbReference>
<dbReference type="Gene3D" id="1.20.80.10">
    <property type="match status" value="1"/>
</dbReference>
<dbReference type="InterPro" id="IPR019748">
    <property type="entry name" value="FERM_central"/>
</dbReference>
<dbReference type="FunFam" id="2.30.29.30:FF:000046">
    <property type="entry name" value="FERM, RhoGEF and pleckstrin domain-containing protein 1"/>
    <property type="match status" value="1"/>
</dbReference>
<evidence type="ECO:0000259" key="22">
    <source>
        <dbReference type="PROSITE" id="PS50057"/>
    </source>
</evidence>
<dbReference type="Pfam" id="PF09380">
    <property type="entry name" value="FERM_C"/>
    <property type="match status" value="1"/>
</dbReference>
<dbReference type="FunFam" id="3.10.20.90:FF:000040">
    <property type="entry name" value="FERM, RhoGEF and pleckstrin domain-containing protein"/>
    <property type="match status" value="1"/>
</dbReference>
<dbReference type="InterPro" id="IPR035963">
    <property type="entry name" value="FERM_2"/>
</dbReference>
<evidence type="ECO:0000256" key="7">
    <source>
        <dbReference type="ARBA" id="ARBA00022475"/>
    </source>
</evidence>
<dbReference type="Pfam" id="PF09379">
    <property type="entry name" value="FERM_N"/>
    <property type="match status" value="1"/>
</dbReference>
<dbReference type="PROSITE" id="PS50010">
    <property type="entry name" value="DH_2"/>
    <property type="match status" value="1"/>
</dbReference>